<proteinExistence type="predicted"/>
<dbReference type="EMBL" id="JARPXL010000042">
    <property type="protein sequence ID" value="MDT2546720.1"/>
    <property type="molecule type" value="Genomic_DNA"/>
</dbReference>
<name>A0AAW8TJ05_9ENTE</name>
<dbReference type="Proteomes" id="UP001254770">
    <property type="component" value="Unassembled WGS sequence"/>
</dbReference>
<protein>
    <submittedName>
        <fullName evidence="1">Uncharacterized protein</fullName>
    </submittedName>
</protein>
<sequence>MSTNSSNDFLKNFDFKNFEANLRQKFENDPDNPGLHANVVSSLRGDAINDNIKTFLLEENYQVEGKSRPRTIEIYFEFEIMGNKERTIVETISDREVTADDIEKLANLRNDLYYFSKAVLYYDGSVSEEAKLLAKKINIELKYFDFFRELSRYAAERLKKVVPNGPKVERAVVGDPFWIIMETTQTQENTGNYYQQNGYFILFLSKKHAQKHMLESLNGNWDVFGVSQDHLRIMTNYAKNISYVSLKFLIVFPEVIEFDGIRSNYYDISGADLIEFYYRS</sequence>
<accession>A0AAW8TJ05</accession>
<evidence type="ECO:0000313" key="2">
    <source>
        <dbReference type="Proteomes" id="UP001254770"/>
    </source>
</evidence>
<comment type="caution">
    <text evidence="1">The sequence shown here is derived from an EMBL/GenBank/DDBJ whole genome shotgun (WGS) entry which is preliminary data.</text>
</comment>
<dbReference type="AlphaFoldDB" id="A0AAW8TJ05"/>
<dbReference type="RefSeq" id="WP_070509387.1">
    <property type="nucleotide sequence ID" value="NZ_CP104392.1"/>
</dbReference>
<evidence type="ECO:0000313" key="1">
    <source>
        <dbReference type="EMBL" id="MDT2546720.1"/>
    </source>
</evidence>
<organism evidence="1 2">
    <name type="scientific">Enterococcus raffinosus</name>
    <dbReference type="NCBI Taxonomy" id="71452"/>
    <lineage>
        <taxon>Bacteria</taxon>
        <taxon>Bacillati</taxon>
        <taxon>Bacillota</taxon>
        <taxon>Bacilli</taxon>
        <taxon>Lactobacillales</taxon>
        <taxon>Enterococcaceae</taxon>
        <taxon>Enterococcus</taxon>
    </lineage>
</organism>
<gene>
    <name evidence="1" type="ORF">P7D69_20530</name>
</gene>
<reference evidence="1" key="1">
    <citation type="submission" date="2023-03" db="EMBL/GenBank/DDBJ databases">
        <authorList>
            <person name="Shen W."/>
            <person name="Cai J."/>
        </authorList>
    </citation>
    <scope>NUCLEOTIDE SEQUENCE</scope>
    <source>
        <strain evidence="1">Y15</strain>
    </source>
</reference>